<feature type="region of interest" description="Disordered" evidence="1">
    <location>
        <begin position="192"/>
        <end position="236"/>
    </location>
</feature>
<organism evidence="3 4">
    <name type="scientific">Oidiodendron maius (strain Zn)</name>
    <dbReference type="NCBI Taxonomy" id="913774"/>
    <lineage>
        <taxon>Eukaryota</taxon>
        <taxon>Fungi</taxon>
        <taxon>Dikarya</taxon>
        <taxon>Ascomycota</taxon>
        <taxon>Pezizomycotina</taxon>
        <taxon>Leotiomycetes</taxon>
        <taxon>Leotiomycetes incertae sedis</taxon>
        <taxon>Myxotrichaceae</taxon>
        <taxon>Oidiodendron</taxon>
    </lineage>
</organism>
<evidence type="ECO:0000313" key="4">
    <source>
        <dbReference type="Proteomes" id="UP000054321"/>
    </source>
</evidence>
<reference evidence="4" key="2">
    <citation type="submission" date="2015-01" db="EMBL/GenBank/DDBJ databases">
        <title>Evolutionary Origins and Diversification of the Mycorrhizal Mutualists.</title>
        <authorList>
            <consortium name="DOE Joint Genome Institute"/>
            <consortium name="Mycorrhizal Genomics Consortium"/>
            <person name="Kohler A."/>
            <person name="Kuo A."/>
            <person name="Nagy L.G."/>
            <person name="Floudas D."/>
            <person name="Copeland A."/>
            <person name="Barry K.W."/>
            <person name="Cichocki N."/>
            <person name="Veneault-Fourrey C."/>
            <person name="LaButti K."/>
            <person name="Lindquist E.A."/>
            <person name="Lipzen A."/>
            <person name="Lundell T."/>
            <person name="Morin E."/>
            <person name="Murat C."/>
            <person name="Riley R."/>
            <person name="Ohm R."/>
            <person name="Sun H."/>
            <person name="Tunlid A."/>
            <person name="Henrissat B."/>
            <person name="Grigoriev I.V."/>
            <person name="Hibbett D.S."/>
            <person name="Martin F."/>
        </authorList>
    </citation>
    <scope>NUCLEOTIDE SEQUENCE [LARGE SCALE GENOMIC DNA]</scope>
    <source>
        <strain evidence="4">Zn</strain>
    </source>
</reference>
<dbReference type="AlphaFoldDB" id="A0A0C3H3U3"/>
<proteinExistence type="predicted"/>
<evidence type="ECO:0000313" key="3">
    <source>
        <dbReference type="EMBL" id="KIM97101.1"/>
    </source>
</evidence>
<accession>A0A0C3H3U3</accession>
<feature type="signal peptide" evidence="2">
    <location>
        <begin position="1"/>
        <end position="20"/>
    </location>
</feature>
<gene>
    <name evidence="3" type="ORF">OIDMADRAFT_57740</name>
</gene>
<keyword evidence="4" id="KW-1185">Reference proteome</keyword>
<evidence type="ECO:0000256" key="1">
    <source>
        <dbReference type="SAM" id="MobiDB-lite"/>
    </source>
</evidence>
<evidence type="ECO:0000256" key="2">
    <source>
        <dbReference type="SAM" id="SignalP"/>
    </source>
</evidence>
<dbReference type="HOGENOM" id="CLU_1042424_0_0_1"/>
<feature type="compositionally biased region" description="Low complexity" evidence="1">
    <location>
        <begin position="195"/>
        <end position="236"/>
    </location>
</feature>
<feature type="chain" id="PRO_5002165154" evidence="2">
    <location>
        <begin position="21"/>
        <end position="267"/>
    </location>
</feature>
<reference evidence="3 4" key="1">
    <citation type="submission" date="2014-04" db="EMBL/GenBank/DDBJ databases">
        <authorList>
            <consortium name="DOE Joint Genome Institute"/>
            <person name="Kuo A."/>
            <person name="Martino E."/>
            <person name="Perotto S."/>
            <person name="Kohler A."/>
            <person name="Nagy L.G."/>
            <person name="Floudas D."/>
            <person name="Copeland A."/>
            <person name="Barry K.W."/>
            <person name="Cichocki N."/>
            <person name="Veneault-Fourrey C."/>
            <person name="LaButti K."/>
            <person name="Lindquist E.A."/>
            <person name="Lipzen A."/>
            <person name="Lundell T."/>
            <person name="Morin E."/>
            <person name="Murat C."/>
            <person name="Sun H."/>
            <person name="Tunlid A."/>
            <person name="Henrissat B."/>
            <person name="Grigoriev I.V."/>
            <person name="Hibbett D.S."/>
            <person name="Martin F."/>
            <person name="Nordberg H.P."/>
            <person name="Cantor M.N."/>
            <person name="Hua S.X."/>
        </authorList>
    </citation>
    <scope>NUCLEOTIDE SEQUENCE [LARGE SCALE GENOMIC DNA]</scope>
    <source>
        <strain evidence="3 4">Zn</strain>
    </source>
</reference>
<protein>
    <submittedName>
        <fullName evidence="3">Uncharacterized protein</fullName>
    </submittedName>
</protein>
<dbReference type="EMBL" id="KN832882">
    <property type="protein sequence ID" value="KIM97101.1"/>
    <property type="molecule type" value="Genomic_DNA"/>
</dbReference>
<name>A0A0C3H3U3_OIDMZ</name>
<dbReference type="OrthoDB" id="5237294at2759"/>
<keyword evidence="2" id="KW-0732">Signal</keyword>
<dbReference type="InParanoid" id="A0A0C3H3U3"/>
<dbReference type="Proteomes" id="UP000054321">
    <property type="component" value="Unassembled WGS sequence"/>
</dbReference>
<sequence length="267" mass="27346">MRQHHGLLLAALLAHHQTIAQSSSTATIFLLDAEPQTVEASVIAYTSVSDQSPITTLLLSCPSTFAPCLSASIDGATAYHTQGSVFGGTLPGATPTTFYCDLGTGSGDTIPDQNGQCNRTVGSETTSTALNSAYVSAHQAEMIITAGLEKISVPTTACGSRRQLFSTSLPYPSSGTTEDLWGWATECPSTTSAPSMMLSQTASQTSSQNSQQTSSLVTSSNTGSSTSSSSAASTETKASGARANIARSFIFAQVLGVAVVIGITGNL</sequence>